<dbReference type="Gene3D" id="2.30.30.290">
    <property type="entry name" value="YopX-like domains"/>
    <property type="match status" value="1"/>
</dbReference>
<dbReference type="Proteomes" id="UP000195087">
    <property type="component" value="Unassembled WGS sequence"/>
</dbReference>
<feature type="domain" description="YopX protein" evidence="1">
    <location>
        <begin position="5"/>
        <end position="120"/>
    </location>
</feature>
<reference evidence="2 3" key="1">
    <citation type="submission" date="2016-10" db="EMBL/GenBank/DDBJ databases">
        <title>Comparative genomics of Bacillus thuringiensis reveals a path to pathogens against multiple invertebrate hosts.</title>
        <authorList>
            <person name="Zheng J."/>
            <person name="Gao Q."/>
            <person name="Liu H."/>
            <person name="Peng D."/>
            <person name="Ruan L."/>
            <person name="Sun M."/>
        </authorList>
    </citation>
    <scope>NUCLEOTIDE SEQUENCE [LARGE SCALE GENOMIC DNA]</scope>
    <source>
        <strain evidence="2">BGSC 4W1</strain>
    </source>
</reference>
<name>A0A9X6PTD7_BACUK</name>
<accession>A0A9X6PTD7</accession>
<dbReference type="EMBL" id="NFEH01000023">
    <property type="protein sequence ID" value="OTZ79080.1"/>
    <property type="molecule type" value="Genomic_DNA"/>
</dbReference>
<evidence type="ECO:0000313" key="2">
    <source>
        <dbReference type="EMBL" id="OTZ79080.1"/>
    </source>
</evidence>
<dbReference type="Pfam" id="PF09643">
    <property type="entry name" value="YopX"/>
    <property type="match status" value="1"/>
</dbReference>
<comment type="caution">
    <text evidence="2">The sequence shown here is derived from an EMBL/GenBank/DDBJ whole genome shotgun (WGS) entry which is preliminary data.</text>
</comment>
<evidence type="ECO:0000313" key="3">
    <source>
        <dbReference type="Proteomes" id="UP000195087"/>
    </source>
</evidence>
<evidence type="ECO:0000259" key="1">
    <source>
        <dbReference type="Pfam" id="PF09643"/>
    </source>
</evidence>
<proteinExistence type="predicted"/>
<sequence>MREIKFRVWDKVIPRDLQEVEDGVASGEIVEWDYVKKSSYLMDGLNGKYPIMQYTGVSDLQGNEIYEGDIVKNAFGEEYKIIWDEKRCQFIAVTTIEDGSEWYQNVSRSLEVIGNIYENSTK</sequence>
<dbReference type="RefSeq" id="WP_086391289.1">
    <property type="nucleotide sequence ID" value="NZ_NFEH01000023.1"/>
</dbReference>
<dbReference type="InterPro" id="IPR019096">
    <property type="entry name" value="YopX_protein"/>
</dbReference>
<gene>
    <name evidence="2" type="ORF">BK769_01460</name>
</gene>
<protein>
    <recommendedName>
        <fullName evidence="1">YopX protein domain-containing protein</fullName>
    </recommendedName>
</protein>
<dbReference type="SUPFAM" id="SSF159006">
    <property type="entry name" value="YopX-like"/>
    <property type="match status" value="1"/>
</dbReference>
<dbReference type="AlphaFoldDB" id="A0A9X6PTD7"/>
<organism evidence="2 3">
    <name type="scientific">Bacillus thuringiensis serovar kumamotoensis</name>
    <dbReference type="NCBI Taxonomy" id="132267"/>
    <lineage>
        <taxon>Bacteria</taxon>
        <taxon>Bacillati</taxon>
        <taxon>Bacillota</taxon>
        <taxon>Bacilli</taxon>
        <taxon>Bacillales</taxon>
        <taxon>Bacillaceae</taxon>
        <taxon>Bacillus</taxon>
        <taxon>Bacillus cereus group</taxon>
    </lineage>
</organism>
<dbReference type="InterPro" id="IPR023385">
    <property type="entry name" value="YopX-like_C"/>
</dbReference>